<gene>
    <name evidence="7" type="ORF">AtubIFM56815_001981</name>
</gene>
<evidence type="ECO:0000313" key="7">
    <source>
        <dbReference type="EMBL" id="GLA87555.1"/>
    </source>
</evidence>
<evidence type="ECO:0000313" key="8">
    <source>
        <dbReference type="Proteomes" id="UP001144157"/>
    </source>
</evidence>
<evidence type="ECO:0008006" key="9">
    <source>
        <dbReference type="Google" id="ProtNLM"/>
    </source>
</evidence>
<keyword evidence="5 6" id="KW-0472">Membrane</keyword>
<comment type="caution">
    <text evidence="7">The sequence shown here is derived from an EMBL/GenBank/DDBJ whole genome shotgun (WGS) entry which is preliminary data.</text>
</comment>
<evidence type="ECO:0000256" key="2">
    <source>
        <dbReference type="ARBA" id="ARBA00022448"/>
    </source>
</evidence>
<dbReference type="SUPFAM" id="SSF103473">
    <property type="entry name" value="MFS general substrate transporter"/>
    <property type="match status" value="1"/>
</dbReference>
<dbReference type="Pfam" id="PF07690">
    <property type="entry name" value="MFS_1"/>
    <property type="match status" value="1"/>
</dbReference>
<keyword evidence="4 6" id="KW-1133">Transmembrane helix</keyword>
<reference evidence="7" key="1">
    <citation type="submission" date="2022-07" db="EMBL/GenBank/DDBJ databases">
        <title>Taxonomy of Aspergillus series Nigri: significant species reduction supported by multi-species coalescent approaches.</title>
        <authorList>
            <person name="Bian C."/>
            <person name="Kusuya Y."/>
            <person name="Sklenar F."/>
            <person name="D'hooge E."/>
            <person name="Yaguchi T."/>
            <person name="Takahashi H."/>
            <person name="Hubka V."/>
        </authorList>
    </citation>
    <scope>NUCLEOTIDE SEQUENCE</scope>
    <source>
        <strain evidence="7">IFM 56815</strain>
    </source>
</reference>
<dbReference type="GO" id="GO:0022857">
    <property type="term" value="F:transmembrane transporter activity"/>
    <property type="evidence" value="ECO:0007669"/>
    <property type="project" value="InterPro"/>
</dbReference>
<keyword evidence="2" id="KW-0813">Transport</keyword>
<comment type="subcellular location">
    <subcellularLocation>
        <location evidence="1">Membrane</location>
        <topology evidence="1">Multi-pass membrane protein</topology>
    </subcellularLocation>
</comment>
<dbReference type="PANTHER" id="PTHR43791:SF52">
    <property type="entry name" value="TRANSPORTER, PUTATIVE (AFU_ORTHOLOGUE AFUA_1G11820)-RELATED"/>
    <property type="match status" value="1"/>
</dbReference>
<organism evidence="7 8">
    <name type="scientific">Aspergillus tubingensis</name>
    <dbReference type="NCBI Taxonomy" id="5068"/>
    <lineage>
        <taxon>Eukaryota</taxon>
        <taxon>Fungi</taxon>
        <taxon>Dikarya</taxon>
        <taxon>Ascomycota</taxon>
        <taxon>Pezizomycotina</taxon>
        <taxon>Eurotiomycetes</taxon>
        <taxon>Eurotiomycetidae</taxon>
        <taxon>Eurotiales</taxon>
        <taxon>Aspergillaceae</taxon>
        <taxon>Aspergillus</taxon>
        <taxon>Aspergillus subgen. Circumdati</taxon>
    </lineage>
</organism>
<dbReference type="PANTHER" id="PTHR43791">
    <property type="entry name" value="PERMEASE-RELATED"/>
    <property type="match status" value="1"/>
</dbReference>
<dbReference type="GO" id="GO:0016020">
    <property type="term" value="C:membrane"/>
    <property type="evidence" value="ECO:0007669"/>
    <property type="project" value="UniProtKB-SubCell"/>
</dbReference>
<accession>A0A9W6EQG4</accession>
<evidence type="ECO:0000256" key="4">
    <source>
        <dbReference type="ARBA" id="ARBA00022989"/>
    </source>
</evidence>
<dbReference type="AlphaFoldDB" id="A0A9W6EQG4"/>
<feature type="transmembrane region" description="Helical" evidence="6">
    <location>
        <begin position="79"/>
        <end position="101"/>
    </location>
</feature>
<dbReference type="Proteomes" id="UP001144157">
    <property type="component" value="Unassembled WGS sequence"/>
</dbReference>
<protein>
    <recommendedName>
        <fullName evidence="9">Major facilitator superfamily (MFS) profile domain-containing protein</fullName>
    </recommendedName>
</protein>
<evidence type="ECO:0000256" key="6">
    <source>
        <dbReference type="SAM" id="Phobius"/>
    </source>
</evidence>
<evidence type="ECO:0000256" key="3">
    <source>
        <dbReference type="ARBA" id="ARBA00022692"/>
    </source>
</evidence>
<name>A0A9W6EQG4_ASPTU</name>
<evidence type="ECO:0000256" key="1">
    <source>
        <dbReference type="ARBA" id="ARBA00004141"/>
    </source>
</evidence>
<proteinExistence type="predicted"/>
<evidence type="ECO:0000256" key="5">
    <source>
        <dbReference type="ARBA" id="ARBA00023136"/>
    </source>
</evidence>
<feature type="transmembrane region" description="Helical" evidence="6">
    <location>
        <begin position="38"/>
        <end position="55"/>
    </location>
</feature>
<dbReference type="InterPro" id="IPR011701">
    <property type="entry name" value="MFS"/>
</dbReference>
<keyword evidence="3 6" id="KW-0812">Transmembrane</keyword>
<dbReference type="Gene3D" id="1.20.1250.20">
    <property type="entry name" value="MFS general substrate transporter like domains"/>
    <property type="match status" value="1"/>
</dbReference>
<sequence>MTDRIMELEKTEIEPRVVEASTGDNIDPALEKKLLRKLDWRVIPALWFLFLVSFMDRSNIGNAKIAGMSKELHLVGNDYNLAVTMFTVAYVIFGMPANLLVKKFGPKMLVLYMFTWGKMAGGY</sequence>
<dbReference type="EMBL" id="BRPE01000010">
    <property type="protein sequence ID" value="GLA87555.1"/>
    <property type="molecule type" value="Genomic_DNA"/>
</dbReference>
<dbReference type="InterPro" id="IPR036259">
    <property type="entry name" value="MFS_trans_sf"/>
</dbReference>